<dbReference type="Proteomes" id="UP000190023">
    <property type="component" value="Unassembled WGS sequence"/>
</dbReference>
<dbReference type="EMBL" id="MUYB01000049">
    <property type="protein sequence ID" value="OOS01135.1"/>
    <property type="molecule type" value="Genomic_DNA"/>
</dbReference>
<evidence type="ECO:0000313" key="1">
    <source>
        <dbReference type="EMBL" id="OOS01135.1"/>
    </source>
</evidence>
<evidence type="ECO:0000313" key="2">
    <source>
        <dbReference type="Proteomes" id="UP000190023"/>
    </source>
</evidence>
<dbReference type="STRING" id="123822.B0188_10130"/>
<proteinExistence type="predicted"/>
<accession>A0A1T0AVX7</accession>
<dbReference type="AlphaFoldDB" id="A0A1T0AVX7"/>
<keyword evidence="2" id="KW-1185">Reference proteome</keyword>
<organism evidence="1 2">
    <name type="scientific">[Haemophilus] felis</name>
    <dbReference type="NCBI Taxonomy" id="123822"/>
    <lineage>
        <taxon>Bacteria</taxon>
        <taxon>Pseudomonadati</taxon>
        <taxon>Pseudomonadota</taxon>
        <taxon>Gammaproteobacteria</taxon>
        <taxon>Pasteurellales</taxon>
        <taxon>Pasteurellaceae</taxon>
    </lineage>
</organism>
<comment type="caution">
    <text evidence="1">The sequence shown here is derived from an EMBL/GenBank/DDBJ whole genome shotgun (WGS) entry which is preliminary data.</text>
</comment>
<reference evidence="1 2" key="1">
    <citation type="submission" date="2017-02" db="EMBL/GenBank/DDBJ databases">
        <title>Draft genome sequence of Haemophilus felis CCUG 31170 type strain.</title>
        <authorList>
            <person name="Engstrom-Jakobsson H."/>
            <person name="Salva-Serra F."/>
            <person name="Thorell K."/>
            <person name="Gonzales-Siles L."/>
            <person name="Karlsson R."/>
            <person name="Boulund F."/>
            <person name="Engstrand L."/>
            <person name="Kristiansson E."/>
            <person name="Moore E."/>
        </authorList>
    </citation>
    <scope>NUCLEOTIDE SEQUENCE [LARGE SCALE GENOMIC DNA]</scope>
    <source>
        <strain evidence="1 2">CCUG 31170</strain>
    </source>
</reference>
<protein>
    <submittedName>
        <fullName evidence="1">Uncharacterized protein</fullName>
    </submittedName>
</protein>
<gene>
    <name evidence="1" type="ORF">B0188_10130</name>
</gene>
<name>A0A1T0AVX7_9PAST</name>
<dbReference type="OrthoDB" id="5679385at2"/>
<sequence>MSKVYRLEVFNADHELEHTCDYSTIEQAEKVKQAMLSKPDVLKVELYETTEPKPQGYNVVLVYQDGSQFICAEGVTLARALRIKSDIRAAQANNDFSYLNVSTISIVKGGNDE</sequence>